<name>A0A8J4PN00_9MYCE</name>
<dbReference type="PANTHER" id="PTHR31318">
    <property type="entry name" value="EXPRESSED PROTEIN-RELATED"/>
    <property type="match status" value="1"/>
</dbReference>
<evidence type="ECO:0008006" key="5">
    <source>
        <dbReference type="Google" id="ProtNLM"/>
    </source>
</evidence>
<keyword evidence="1" id="KW-0812">Transmembrane</keyword>
<evidence type="ECO:0000313" key="3">
    <source>
        <dbReference type="EMBL" id="KAF2069965.1"/>
    </source>
</evidence>
<keyword evidence="2" id="KW-0732">Signal</keyword>
<feature type="chain" id="PRO_5035249461" description="Right handed beta helix domain-containing protein" evidence="2">
    <location>
        <begin position="19"/>
        <end position="545"/>
    </location>
</feature>
<keyword evidence="4" id="KW-1185">Reference proteome</keyword>
<organism evidence="3 4">
    <name type="scientific">Polysphondylium violaceum</name>
    <dbReference type="NCBI Taxonomy" id="133409"/>
    <lineage>
        <taxon>Eukaryota</taxon>
        <taxon>Amoebozoa</taxon>
        <taxon>Evosea</taxon>
        <taxon>Eumycetozoa</taxon>
        <taxon>Dictyostelia</taxon>
        <taxon>Dictyosteliales</taxon>
        <taxon>Dictyosteliaceae</taxon>
        <taxon>Polysphondylium</taxon>
    </lineage>
</organism>
<accession>A0A8J4PN00</accession>
<gene>
    <name evidence="3" type="ORF">CYY_008715</name>
</gene>
<feature type="transmembrane region" description="Helical" evidence="1">
    <location>
        <begin position="497"/>
        <end position="519"/>
    </location>
</feature>
<dbReference type="OrthoDB" id="77931at2759"/>
<keyword evidence="1" id="KW-1133">Transmembrane helix</keyword>
<evidence type="ECO:0000256" key="2">
    <source>
        <dbReference type="SAM" id="SignalP"/>
    </source>
</evidence>
<evidence type="ECO:0000256" key="1">
    <source>
        <dbReference type="SAM" id="Phobius"/>
    </source>
</evidence>
<dbReference type="Proteomes" id="UP000695562">
    <property type="component" value="Unassembled WGS sequence"/>
</dbReference>
<protein>
    <recommendedName>
        <fullName evidence="5">Right handed beta helix domain-containing protein</fullName>
    </recommendedName>
</protein>
<proteinExistence type="predicted"/>
<keyword evidence="1" id="KW-0472">Membrane</keyword>
<reference evidence="3" key="1">
    <citation type="submission" date="2020-01" db="EMBL/GenBank/DDBJ databases">
        <title>Development of genomics and gene disruption for Polysphondylium violaceum indicates a role for the polyketide synthase stlB in stalk morphogenesis.</title>
        <authorList>
            <person name="Narita B."/>
            <person name="Kawabe Y."/>
            <person name="Kin K."/>
            <person name="Saito T."/>
            <person name="Gibbs R."/>
            <person name="Kuspa A."/>
            <person name="Muzny D."/>
            <person name="Queller D."/>
            <person name="Richards S."/>
            <person name="Strassman J."/>
            <person name="Sucgang R."/>
            <person name="Worley K."/>
            <person name="Schaap P."/>
        </authorList>
    </citation>
    <scope>NUCLEOTIDE SEQUENCE</scope>
    <source>
        <strain evidence="3">QSvi11</strain>
    </source>
</reference>
<dbReference type="PANTHER" id="PTHR31318:SF2">
    <property type="entry name" value="PECTIN LYASE-LIKE FAMILY PROTEIN-RELATED"/>
    <property type="match status" value="1"/>
</dbReference>
<dbReference type="SUPFAM" id="SSF51126">
    <property type="entry name" value="Pectin lyase-like"/>
    <property type="match status" value="1"/>
</dbReference>
<evidence type="ECO:0000313" key="4">
    <source>
        <dbReference type="Proteomes" id="UP000695562"/>
    </source>
</evidence>
<dbReference type="InterPro" id="IPR011050">
    <property type="entry name" value="Pectin_lyase_fold/virulence"/>
</dbReference>
<dbReference type="EMBL" id="AJWJ01000565">
    <property type="protein sequence ID" value="KAF2069965.1"/>
    <property type="molecule type" value="Genomic_DNA"/>
</dbReference>
<dbReference type="AlphaFoldDB" id="A0A8J4PN00"/>
<comment type="caution">
    <text evidence="3">The sequence shown here is derived from an EMBL/GenBank/DDBJ whole genome shotgun (WGS) entry which is preliminary data.</text>
</comment>
<feature type="signal peptide" evidence="2">
    <location>
        <begin position="1"/>
        <end position="18"/>
    </location>
</feature>
<sequence>MNIITIFILIAFTAITKADTTIYVDSNSQYLAPKCGFVVDQACQTIHDAVYTFGNTTSDSSIALDIKMLGGTYYNFTFLASKYPPLDITNYNINISPFVTGNNSKPVIISGQYFRNYFLTSVSQYNIANATSLQINNISFTQFTYSIMYYLPTYRYNGNSFLFNNIQVYGCSALNPLFYFAQPSYVYSNYVYPNVSVSNSVFSNNKVNTMSVFSKTSNGLWFLYKINLVMENNVFKLNAIPSISCSYSIAVFNFSTFDSNSYGSSIYTTYTKVSILNSLFITNNQKYYGSNGGAYSSDSDLYVVIQNSTFNGNYANYGGAIYLDSSRSTITDSHFISNEATQIGGALYFWMGSSSVSNTFFENNVANSGMTANMYYSSVTFTNSSSYFVSPYPTSSSGSIISLNTNSNFMAFNFSVSDYVYTPTNGGQDYINVISCSESTFSLDQDSYIGTYNQNDKKASCYNCDFYTSDFSRYDIQGCQSHIGPNSKKTLTTEGKVLLAFLIISIFIFLAALCCVIAAGKKARQFHSDYNEIHDQHRFIPLISK</sequence>